<protein>
    <submittedName>
        <fullName evidence="5">Uncharacterized protein</fullName>
    </submittedName>
</protein>
<feature type="region of interest" description="Disordered" evidence="2">
    <location>
        <begin position="482"/>
        <end position="513"/>
    </location>
</feature>
<dbReference type="InterPro" id="IPR001375">
    <property type="entry name" value="Peptidase_S9_cat"/>
</dbReference>
<dbReference type="InterPro" id="IPR029058">
    <property type="entry name" value="AB_hydrolase_fold"/>
</dbReference>
<dbReference type="PANTHER" id="PTHR48081">
    <property type="entry name" value="AB HYDROLASE SUPERFAMILY PROTEIN C4A8.06C"/>
    <property type="match status" value="1"/>
</dbReference>
<keyword evidence="1" id="KW-0378">Hydrolase</keyword>
<dbReference type="Proteomes" id="UP000002630">
    <property type="component" value="Unassembled WGS sequence"/>
</dbReference>
<dbReference type="OrthoDB" id="6495301at2759"/>
<feature type="compositionally biased region" description="Polar residues" evidence="2">
    <location>
        <begin position="343"/>
        <end position="352"/>
    </location>
</feature>
<reference evidence="5 6" key="1">
    <citation type="journal article" date="2010" name="Nature">
        <title>The Ectocarpus genome and the independent evolution of multicellularity in brown algae.</title>
        <authorList>
            <person name="Cock J.M."/>
            <person name="Sterck L."/>
            <person name="Rouze P."/>
            <person name="Scornet D."/>
            <person name="Allen A.E."/>
            <person name="Amoutzias G."/>
            <person name="Anthouard V."/>
            <person name="Artiguenave F."/>
            <person name="Aury J.M."/>
            <person name="Badger J.H."/>
            <person name="Beszteri B."/>
            <person name="Billiau K."/>
            <person name="Bonnet E."/>
            <person name="Bothwell J.H."/>
            <person name="Bowler C."/>
            <person name="Boyen C."/>
            <person name="Brownlee C."/>
            <person name="Carrano C.J."/>
            <person name="Charrier B."/>
            <person name="Cho G.Y."/>
            <person name="Coelho S.M."/>
            <person name="Collen J."/>
            <person name="Corre E."/>
            <person name="Da Silva C."/>
            <person name="Delage L."/>
            <person name="Delaroque N."/>
            <person name="Dittami S.M."/>
            <person name="Doulbeau S."/>
            <person name="Elias M."/>
            <person name="Farnham G."/>
            <person name="Gachon C.M."/>
            <person name="Gschloessl B."/>
            <person name="Heesch S."/>
            <person name="Jabbari K."/>
            <person name="Jubin C."/>
            <person name="Kawai H."/>
            <person name="Kimura K."/>
            <person name="Kloareg B."/>
            <person name="Kupper F.C."/>
            <person name="Lang D."/>
            <person name="Le Bail A."/>
            <person name="Leblanc C."/>
            <person name="Lerouge P."/>
            <person name="Lohr M."/>
            <person name="Lopez P.J."/>
            <person name="Martens C."/>
            <person name="Maumus F."/>
            <person name="Michel G."/>
            <person name="Miranda-Saavedra D."/>
            <person name="Morales J."/>
            <person name="Moreau H."/>
            <person name="Motomura T."/>
            <person name="Nagasato C."/>
            <person name="Napoli C.A."/>
            <person name="Nelson D.R."/>
            <person name="Nyvall-Collen P."/>
            <person name="Peters A.F."/>
            <person name="Pommier C."/>
            <person name="Potin P."/>
            <person name="Poulain J."/>
            <person name="Quesneville H."/>
            <person name="Read B."/>
            <person name="Rensing S.A."/>
            <person name="Ritter A."/>
            <person name="Rousvoal S."/>
            <person name="Samanta M."/>
            <person name="Samson G."/>
            <person name="Schroeder D.C."/>
            <person name="Segurens B."/>
            <person name="Strittmatter M."/>
            <person name="Tonon T."/>
            <person name="Tregear J.W."/>
            <person name="Valentin K."/>
            <person name="von Dassow P."/>
            <person name="Yamagishi T."/>
            <person name="Van de Peer Y."/>
            <person name="Wincker P."/>
        </authorList>
    </citation>
    <scope>NUCLEOTIDE SEQUENCE [LARGE SCALE GENOMIC DNA]</scope>
    <source>
        <strain evidence="6">Ec32 / CCAP1310/4</strain>
    </source>
</reference>
<organism evidence="5 6">
    <name type="scientific">Ectocarpus siliculosus</name>
    <name type="common">Brown alga</name>
    <name type="synonym">Conferva siliculosa</name>
    <dbReference type="NCBI Taxonomy" id="2880"/>
    <lineage>
        <taxon>Eukaryota</taxon>
        <taxon>Sar</taxon>
        <taxon>Stramenopiles</taxon>
        <taxon>Ochrophyta</taxon>
        <taxon>PX clade</taxon>
        <taxon>Phaeophyceae</taxon>
        <taxon>Ectocarpales</taxon>
        <taxon>Ectocarpaceae</taxon>
        <taxon>Ectocarpus</taxon>
    </lineage>
</organism>
<accession>D7FYP1</accession>
<gene>
    <name evidence="5" type="ORF">Esi_0348_0035</name>
</gene>
<dbReference type="GO" id="GO:0006508">
    <property type="term" value="P:proteolysis"/>
    <property type="evidence" value="ECO:0007669"/>
    <property type="project" value="InterPro"/>
</dbReference>
<feature type="compositionally biased region" description="Polar residues" evidence="2">
    <location>
        <begin position="363"/>
        <end position="373"/>
    </location>
</feature>
<sequence length="513" mass="54560">MSKALEEQRFTIHGSVFRDKPGSVKTTGFLHRVLPVSAQRSFRDGAFRAVSDGGVAVAAGVSAVFRPGLAARFLSAGRRREDHRYGGHPRQVIEVVHPVRDDGPSRSAVGDDEDPKLIVFVHGGAWGSGSTWMYRLMVDRLSHSHHPRLRSYSVASVGYRVHPDADTDGQVNDLAEAMRWISRNTGTMGFDRDPEVYLMGHSSGAHIGMLYLVQQAEERGMAEAEAAARANAPTGLPNIPGGGGGGGGGGHGSVGSIGDGDVIGEDGGRQLDVEGFIGLSGVYDVHRHYLYESWRGVHEISPMKAANGGRLHTLSDYSHQCFLGTGSHRATRTWSRPPLAPSSGPSQHQQPRAQAPAKGEEPSTYSPRDTQPRGNVVMSGGGRRDGGSSLASKEPVALGAGGVPVPEAGDRGRGLGRRLPRVLVMHGTSDATVPFSQTAAVAAALRALGVPTVVRFEQGGDHFGMVGQLMFDQGSLVETAISQFTSNQAKEDARKERQGRDQGAPPRHPQARL</sequence>
<evidence type="ECO:0000313" key="5">
    <source>
        <dbReference type="EMBL" id="CBJ32583.1"/>
    </source>
</evidence>
<feature type="domain" description="Peptidase S9 prolyl oligopeptidase catalytic" evidence="3">
    <location>
        <begin position="420"/>
        <end position="466"/>
    </location>
</feature>
<feature type="compositionally biased region" description="Basic and acidic residues" evidence="2">
    <location>
        <begin position="489"/>
        <end position="500"/>
    </location>
</feature>
<feature type="region of interest" description="Disordered" evidence="2">
    <location>
        <begin position="227"/>
        <end position="266"/>
    </location>
</feature>
<dbReference type="InterPro" id="IPR049492">
    <property type="entry name" value="BD-FAE-like_dom"/>
</dbReference>
<dbReference type="InParanoid" id="D7FYP1"/>
<dbReference type="EMBL" id="FN649760">
    <property type="protein sequence ID" value="CBJ32583.1"/>
    <property type="molecule type" value="Genomic_DNA"/>
</dbReference>
<dbReference type="AlphaFoldDB" id="D7FYP1"/>
<proteinExistence type="predicted"/>
<dbReference type="STRING" id="2880.D7FYP1"/>
<feature type="domain" description="BD-FAE-like" evidence="4">
    <location>
        <begin position="114"/>
        <end position="218"/>
    </location>
</feature>
<name>D7FYP1_ECTSI</name>
<dbReference type="PANTHER" id="PTHR48081:SF33">
    <property type="entry name" value="KYNURENINE FORMAMIDASE"/>
    <property type="match status" value="1"/>
</dbReference>
<dbReference type="Pfam" id="PF00326">
    <property type="entry name" value="Peptidase_S9"/>
    <property type="match status" value="1"/>
</dbReference>
<feature type="region of interest" description="Disordered" evidence="2">
    <location>
        <begin position="328"/>
        <end position="415"/>
    </location>
</feature>
<dbReference type="SUPFAM" id="SSF53474">
    <property type="entry name" value="alpha/beta-Hydrolases"/>
    <property type="match status" value="1"/>
</dbReference>
<evidence type="ECO:0000256" key="2">
    <source>
        <dbReference type="SAM" id="MobiDB-lite"/>
    </source>
</evidence>
<evidence type="ECO:0000259" key="3">
    <source>
        <dbReference type="Pfam" id="PF00326"/>
    </source>
</evidence>
<dbReference type="Pfam" id="PF20434">
    <property type="entry name" value="BD-FAE"/>
    <property type="match status" value="1"/>
</dbReference>
<dbReference type="Gene3D" id="3.40.50.1820">
    <property type="entry name" value="alpha/beta hydrolase"/>
    <property type="match status" value="2"/>
</dbReference>
<evidence type="ECO:0000256" key="1">
    <source>
        <dbReference type="ARBA" id="ARBA00022801"/>
    </source>
</evidence>
<dbReference type="GO" id="GO:0008236">
    <property type="term" value="F:serine-type peptidase activity"/>
    <property type="evidence" value="ECO:0007669"/>
    <property type="project" value="InterPro"/>
</dbReference>
<keyword evidence="6" id="KW-1185">Reference proteome</keyword>
<evidence type="ECO:0000259" key="4">
    <source>
        <dbReference type="Pfam" id="PF20434"/>
    </source>
</evidence>
<dbReference type="InterPro" id="IPR050300">
    <property type="entry name" value="GDXG_lipolytic_enzyme"/>
</dbReference>
<evidence type="ECO:0000313" key="6">
    <source>
        <dbReference type="Proteomes" id="UP000002630"/>
    </source>
</evidence>
<feature type="compositionally biased region" description="Gly residues" evidence="2">
    <location>
        <begin position="240"/>
        <end position="258"/>
    </location>
</feature>